<keyword evidence="1" id="KW-0812">Transmembrane</keyword>
<reference evidence="2 3" key="1">
    <citation type="submission" date="2017-03" db="EMBL/GenBank/DDBJ databases">
        <authorList>
            <person name="Afonso C.L."/>
            <person name="Miller P.J."/>
            <person name="Scott M.A."/>
            <person name="Spackman E."/>
            <person name="Goraichik I."/>
            <person name="Dimitrov K.M."/>
            <person name="Suarez D.L."/>
            <person name="Swayne D.E."/>
        </authorList>
    </citation>
    <scope>NUCLEOTIDE SEQUENCE [LARGE SCALE GENOMIC DNA]</scope>
    <source>
        <strain evidence="2">SB41UT1</strain>
    </source>
</reference>
<evidence type="ECO:0000256" key="1">
    <source>
        <dbReference type="SAM" id="Phobius"/>
    </source>
</evidence>
<name>A0A1X7APA6_9GAMM</name>
<dbReference type="Proteomes" id="UP000196573">
    <property type="component" value="Unassembled WGS sequence"/>
</dbReference>
<dbReference type="EMBL" id="FWPT01000009">
    <property type="protein sequence ID" value="SMA49952.1"/>
    <property type="molecule type" value="Genomic_DNA"/>
</dbReference>
<evidence type="ECO:0000313" key="3">
    <source>
        <dbReference type="Proteomes" id="UP000196573"/>
    </source>
</evidence>
<feature type="transmembrane region" description="Helical" evidence="1">
    <location>
        <begin position="37"/>
        <end position="55"/>
    </location>
</feature>
<dbReference type="RefSeq" id="WP_165767328.1">
    <property type="nucleotide sequence ID" value="NZ_CBCSCN010000011.1"/>
</dbReference>
<keyword evidence="1" id="KW-1133">Transmembrane helix</keyword>
<evidence type="ECO:0000313" key="2">
    <source>
        <dbReference type="EMBL" id="SMA49952.1"/>
    </source>
</evidence>
<sequence length="56" mass="6821">MPWTNWLGIALLVWVAWDLWAGSVWLHREFTRQYEPVAYWCLMLVWLGVAVSCFYW</sequence>
<gene>
    <name evidence="2" type="ORF">EHSB41UT_03743</name>
</gene>
<organism evidence="2 3">
    <name type="scientific">Parendozoicomonas haliclonae</name>
    <dbReference type="NCBI Taxonomy" id="1960125"/>
    <lineage>
        <taxon>Bacteria</taxon>
        <taxon>Pseudomonadati</taxon>
        <taxon>Pseudomonadota</taxon>
        <taxon>Gammaproteobacteria</taxon>
        <taxon>Oceanospirillales</taxon>
        <taxon>Endozoicomonadaceae</taxon>
        <taxon>Parendozoicomonas</taxon>
    </lineage>
</organism>
<dbReference type="AlphaFoldDB" id="A0A1X7APA6"/>
<keyword evidence="3" id="KW-1185">Reference proteome</keyword>
<proteinExistence type="predicted"/>
<accession>A0A1X7APA6</accession>
<keyword evidence="1" id="KW-0472">Membrane</keyword>
<protein>
    <submittedName>
        <fullName evidence="2">Uncharacterized protein</fullName>
    </submittedName>
</protein>